<dbReference type="EMBL" id="HBUF01275528">
    <property type="protein sequence ID" value="CAG6686304.1"/>
    <property type="molecule type" value="Transcribed_RNA"/>
</dbReference>
<organism evidence="1">
    <name type="scientific">Cacopsylla melanoneura</name>
    <dbReference type="NCBI Taxonomy" id="428564"/>
    <lineage>
        <taxon>Eukaryota</taxon>
        <taxon>Metazoa</taxon>
        <taxon>Ecdysozoa</taxon>
        <taxon>Arthropoda</taxon>
        <taxon>Hexapoda</taxon>
        <taxon>Insecta</taxon>
        <taxon>Pterygota</taxon>
        <taxon>Neoptera</taxon>
        <taxon>Paraneoptera</taxon>
        <taxon>Hemiptera</taxon>
        <taxon>Sternorrhyncha</taxon>
        <taxon>Psylloidea</taxon>
        <taxon>Psyllidae</taxon>
        <taxon>Psyllinae</taxon>
        <taxon>Cacopsylla</taxon>
    </lineage>
</organism>
<dbReference type="AlphaFoldDB" id="A0A8D8TFY9"/>
<dbReference type="EMBL" id="HBUF01275524">
    <property type="protein sequence ID" value="CAG6686288.1"/>
    <property type="molecule type" value="Transcribed_RNA"/>
</dbReference>
<dbReference type="EMBL" id="HBUF01275526">
    <property type="protein sequence ID" value="CAG6686296.1"/>
    <property type="molecule type" value="Transcribed_RNA"/>
</dbReference>
<sequence>MFESNGTIIPWRRWDVQTHCLVLMEPYSKPAISTRTTFKPFLTSAKFCLWTSTGRSWTVRGATVQICITWPGSTIISIGKYIWSRTLYRWSKPERISPD</sequence>
<reference evidence="1" key="1">
    <citation type="submission" date="2021-05" db="EMBL/GenBank/DDBJ databases">
        <authorList>
            <person name="Alioto T."/>
            <person name="Alioto T."/>
            <person name="Gomez Garrido J."/>
        </authorList>
    </citation>
    <scope>NUCLEOTIDE SEQUENCE</scope>
</reference>
<dbReference type="EMBL" id="HBUF01275525">
    <property type="protein sequence ID" value="CAG6686292.1"/>
    <property type="molecule type" value="Transcribed_RNA"/>
</dbReference>
<evidence type="ECO:0000313" key="1">
    <source>
        <dbReference type="EMBL" id="CAG6686296.1"/>
    </source>
</evidence>
<proteinExistence type="predicted"/>
<accession>A0A8D8TFY9</accession>
<dbReference type="EMBL" id="HBUF01275527">
    <property type="protein sequence ID" value="CAG6686300.1"/>
    <property type="molecule type" value="Transcribed_RNA"/>
</dbReference>
<protein>
    <submittedName>
        <fullName evidence="1">Uncharacterized protein</fullName>
    </submittedName>
</protein>
<name>A0A8D8TFY9_9HEMI</name>